<dbReference type="InterPro" id="IPR050147">
    <property type="entry name" value="Ser/Thr_Dehydratase"/>
</dbReference>
<evidence type="ECO:0000256" key="2">
    <source>
        <dbReference type="ARBA" id="ARBA00022898"/>
    </source>
</evidence>
<dbReference type="RefSeq" id="WP_378526923.1">
    <property type="nucleotide sequence ID" value="NZ_JBHSNS010000001.1"/>
</dbReference>
<name>A0ABW0ZAF5_9ACTN</name>
<comment type="caution">
    <text evidence="5">The sequence shown here is derived from an EMBL/GenBank/DDBJ whole genome shotgun (WGS) entry which is preliminary data.</text>
</comment>
<gene>
    <name evidence="5" type="ORF">ACFPQB_02620</name>
</gene>
<protein>
    <submittedName>
        <fullName evidence="5">Threonine/serine dehydratase</fullName>
    </submittedName>
</protein>
<comment type="cofactor">
    <cofactor evidence="1">
        <name>pyridoxal 5'-phosphate</name>
        <dbReference type="ChEBI" id="CHEBI:597326"/>
    </cofactor>
</comment>
<dbReference type="EMBL" id="JBHSNS010000001">
    <property type="protein sequence ID" value="MFC5727796.1"/>
    <property type="molecule type" value="Genomic_DNA"/>
</dbReference>
<reference evidence="6" key="1">
    <citation type="journal article" date="2019" name="Int. J. Syst. Evol. Microbiol.">
        <title>The Global Catalogue of Microorganisms (GCM) 10K type strain sequencing project: providing services to taxonomists for standard genome sequencing and annotation.</title>
        <authorList>
            <consortium name="The Broad Institute Genomics Platform"/>
            <consortium name="The Broad Institute Genome Sequencing Center for Infectious Disease"/>
            <person name="Wu L."/>
            <person name="Ma J."/>
        </authorList>
    </citation>
    <scope>NUCLEOTIDE SEQUENCE [LARGE SCALE GENOMIC DNA]</scope>
    <source>
        <strain evidence="6">YIM 94188</strain>
    </source>
</reference>
<sequence length="329" mass="33543">MSAAAATTVELTYDDVVRAAEVVARELPVTPLQSHPLLDRAVRDVVLVKHEGVLPTGSFKVRGGVHLAATLSESERAHGLVTCSTGNHAQSVAYGARLAGVRATVVMPASAPEVKREAVQALGAEVVVHGASLGDAAVHARALAADTGGSFICPTDPRIVHGHATAYLELFRQAPELAAVYVPIGSGTGAAGACLVRDVLAPGCQVIGVQAEAAPAGWRSWRSGTIETAPSATRASGLATTTGYELTQRVLRGRLDDFVLVSDDAIDQAARLLATQAHTLAEGAGAAALAGLIADRRGEVRTGRQAGPIAVICTGANASADEIARLAAA</sequence>
<dbReference type="Proteomes" id="UP001596072">
    <property type="component" value="Unassembled WGS sequence"/>
</dbReference>
<dbReference type="Pfam" id="PF00291">
    <property type="entry name" value="PALP"/>
    <property type="match status" value="1"/>
</dbReference>
<keyword evidence="3" id="KW-0456">Lyase</keyword>
<dbReference type="InterPro" id="IPR036052">
    <property type="entry name" value="TrpB-like_PALP_sf"/>
</dbReference>
<proteinExistence type="predicted"/>
<evidence type="ECO:0000259" key="4">
    <source>
        <dbReference type="Pfam" id="PF00291"/>
    </source>
</evidence>
<keyword evidence="6" id="KW-1185">Reference proteome</keyword>
<dbReference type="PANTHER" id="PTHR48078">
    <property type="entry name" value="THREONINE DEHYDRATASE, MITOCHONDRIAL-RELATED"/>
    <property type="match status" value="1"/>
</dbReference>
<dbReference type="SUPFAM" id="SSF53686">
    <property type="entry name" value="Tryptophan synthase beta subunit-like PLP-dependent enzymes"/>
    <property type="match status" value="1"/>
</dbReference>
<accession>A0ABW0ZAF5</accession>
<evidence type="ECO:0000313" key="6">
    <source>
        <dbReference type="Proteomes" id="UP001596072"/>
    </source>
</evidence>
<evidence type="ECO:0000313" key="5">
    <source>
        <dbReference type="EMBL" id="MFC5727796.1"/>
    </source>
</evidence>
<organism evidence="5 6">
    <name type="scientific">Nocardioides vastitatis</name>
    <dbReference type="NCBI Taxonomy" id="2568655"/>
    <lineage>
        <taxon>Bacteria</taxon>
        <taxon>Bacillati</taxon>
        <taxon>Actinomycetota</taxon>
        <taxon>Actinomycetes</taxon>
        <taxon>Propionibacteriales</taxon>
        <taxon>Nocardioidaceae</taxon>
        <taxon>Nocardioides</taxon>
    </lineage>
</organism>
<evidence type="ECO:0000256" key="3">
    <source>
        <dbReference type="ARBA" id="ARBA00023239"/>
    </source>
</evidence>
<dbReference type="Gene3D" id="3.40.50.1100">
    <property type="match status" value="2"/>
</dbReference>
<keyword evidence="2" id="KW-0663">Pyridoxal phosphate</keyword>
<evidence type="ECO:0000256" key="1">
    <source>
        <dbReference type="ARBA" id="ARBA00001933"/>
    </source>
</evidence>
<dbReference type="InterPro" id="IPR001926">
    <property type="entry name" value="TrpB-like_PALP"/>
</dbReference>
<feature type="domain" description="Tryptophan synthase beta chain-like PALP" evidence="4">
    <location>
        <begin position="29"/>
        <end position="312"/>
    </location>
</feature>
<dbReference type="PANTHER" id="PTHR48078:SF7">
    <property type="entry name" value="BLL6502 PROTEIN"/>
    <property type="match status" value="1"/>
</dbReference>